<dbReference type="Proteomes" id="UP001269819">
    <property type="component" value="Unassembled WGS sequence"/>
</dbReference>
<organism evidence="1 2">
    <name type="scientific">Marinobacter xestospongiae</name>
    <dbReference type="NCBI Taxonomy" id="994319"/>
    <lineage>
        <taxon>Bacteria</taxon>
        <taxon>Pseudomonadati</taxon>
        <taxon>Pseudomonadota</taxon>
        <taxon>Gammaproteobacteria</taxon>
        <taxon>Pseudomonadales</taxon>
        <taxon>Marinobacteraceae</taxon>
        <taxon>Marinobacter</taxon>
    </lineage>
</organism>
<gene>
    <name evidence="1" type="ORF">RYS15_13045</name>
</gene>
<sequence length="106" mass="11799">MSGPEQPKVIGEELSDERIRGFLDLSPYDSQDNADFFVLIRAYQALREGDFERLVAFFVDAGRDLNARNREGQTILDHIAEHRRSAAYVASLKQAGAKTSAQLADA</sequence>
<proteinExistence type="predicted"/>
<keyword evidence="2" id="KW-1185">Reference proteome</keyword>
<dbReference type="RefSeq" id="WP_316974136.1">
    <property type="nucleotide sequence ID" value="NZ_JAWIIJ010000008.1"/>
</dbReference>
<reference evidence="1 2" key="1">
    <citation type="submission" date="2023-10" db="EMBL/GenBank/DDBJ databases">
        <title>Characteristics and mechanism of a salt-tolerant marine origin heterotrophic nitrifying- aerobic denitrifying bacteria Marinobacter xestospongiae HN1.</title>
        <authorList>
            <person name="Qi R."/>
        </authorList>
    </citation>
    <scope>NUCLEOTIDE SEQUENCE [LARGE SCALE GENOMIC DNA]</scope>
    <source>
        <strain evidence="1 2">HN1</strain>
    </source>
</reference>
<dbReference type="Gene3D" id="1.25.40.20">
    <property type="entry name" value="Ankyrin repeat-containing domain"/>
    <property type="match status" value="1"/>
</dbReference>
<dbReference type="InterPro" id="IPR047742">
    <property type="entry name" value="PA4642-like"/>
</dbReference>
<name>A0ABU3VZD3_9GAMM</name>
<protein>
    <submittedName>
        <fullName evidence="1">PA4642 family protein</fullName>
    </submittedName>
</protein>
<evidence type="ECO:0000313" key="1">
    <source>
        <dbReference type="EMBL" id="MDV2079614.1"/>
    </source>
</evidence>
<accession>A0ABU3VZD3</accession>
<comment type="caution">
    <text evidence="1">The sequence shown here is derived from an EMBL/GenBank/DDBJ whole genome shotgun (WGS) entry which is preliminary data.</text>
</comment>
<dbReference type="NCBIfam" id="NF038106">
    <property type="entry name" value="gamma_NF038106"/>
    <property type="match status" value="1"/>
</dbReference>
<dbReference type="InterPro" id="IPR036770">
    <property type="entry name" value="Ankyrin_rpt-contain_sf"/>
</dbReference>
<dbReference type="EMBL" id="JAWIIJ010000008">
    <property type="protein sequence ID" value="MDV2079614.1"/>
    <property type="molecule type" value="Genomic_DNA"/>
</dbReference>
<evidence type="ECO:0000313" key="2">
    <source>
        <dbReference type="Proteomes" id="UP001269819"/>
    </source>
</evidence>